<evidence type="ECO:0000256" key="5">
    <source>
        <dbReference type="ARBA" id="ARBA00023274"/>
    </source>
</evidence>
<comment type="function">
    <text evidence="8">One of two assembly initiator proteins, it binds directly to the 5'-end of the 23S rRNA, where it nucleates assembly of the 50S subunit.</text>
</comment>
<dbReference type="Pfam" id="PF00467">
    <property type="entry name" value="KOW"/>
    <property type="match status" value="1"/>
</dbReference>
<dbReference type="AlphaFoldDB" id="A0A1W1YIA6"/>
<dbReference type="Proteomes" id="UP000192418">
    <property type="component" value="Unassembled WGS sequence"/>
</dbReference>
<dbReference type="EMBL" id="FWXY01000001">
    <property type="protein sequence ID" value="SMC35864.1"/>
    <property type="molecule type" value="Genomic_DNA"/>
</dbReference>
<comment type="function">
    <text evidence="7 8">One of the proteins that surrounds the polypeptide exit tunnel on the outside of the subunit.</text>
</comment>
<evidence type="ECO:0000256" key="6">
    <source>
        <dbReference type="ARBA" id="ARBA00035206"/>
    </source>
</evidence>
<keyword evidence="12" id="KW-1185">Reference proteome</keyword>
<evidence type="ECO:0000256" key="9">
    <source>
        <dbReference type="RuleBase" id="RU003477"/>
    </source>
</evidence>
<evidence type="ECO:0000313" key="12">
    <source>
        <dbReference type="Proteomes" id="UP000192418"/>
    </source>
</evidence>
<name>A0A1W1YIA6_9BACT</name>
<evidence type="ECO:0000256" key="4">
    <source>
        <dbReference type="ARBA" id="ARBA00022980"/>
    </source>
</evidence>
<dbReference type="RefSeq" id="WP_170923639.1">
    <property type="nucleotide sequence ID" value="NZ_FWXY01000001.1"/>
</dbReference>
<dbReference type="InterPro" id="IPR014722">
    <property type="entry name" value="Rib_uL2_dom2"/>
</dbReference>
<dbReference type="GO" id="GO:1990904">
    <property type="term" value="C:ribonucleoprotein complex"/>
    <property type="evidence" value="ECO:0007669"/>
    <property type="project" value="UniProtKB-KW"/>
</dbReference>
<dbReference type="Pfam" id="PF17136">
    <property type="entry name" value="ribosomal_L24"/>
    <property type="match status" value="1"/>
</dbReference>
<dbReference type="GO" id="GO:0005840">
    <property type="term" value="C:ribosome"/>
    <property type="evidence" value="ECO:0007669"/>
    <property type="project" value="UniProtKB-KW"/>
</dbReference>
<accession>A0A1W1YIA6</accession>
<dbReference type="InterPro" id="IPR005825">
    <property type="entry name" value="Ribosomal_uL24_CS"/>
</dbReference>
<evidence type="ECO:0000256" key="3">
    <source>
        <dbReference type="ARBA" id="ARBA00022884"/>
    </source>
</evidence>
<dbReference type="CDD" id="cd06089">
    <property type="entry name" value="KOW_RPL26"/>
    <property type="match status" value="1"/>
</dbReference>
<dbReference type="FunFam" id="2.30.30.30:FF:000004">
    <property type="entry name" value="50S ribosomal protein L24"/>
    <property type="match status" value="1"/>
</dbReference>
<evidence type="ECO:0000256" key="8">
    <source>
        <dbReference type="HAMAP-Rule" id="MF_01326"/>
    </source>
</evidence>
<comment type="similarity">
    <text evidence="1 8 9">Belongs to the universal ribosomal protein uL24 family.</text>
</comment>
<gene>
    <name evidence="8" type="primary">rplX</name>
    <name evidence="11" type="ORF">SAMN02746065_10152</name>
</gene>
<dbReference type="Gene3D" id="2.30.30.30">
    <property type="match status" value="1"/>
</dbReference>
<dbReference type="STRING" id="1121400.SAMN02746065_10152"/>
<keyword evidence="4 8" id="KW-0689">Ribosomal protein</keyword>
<dbReference type="GO" id="GO:0006412">
    <property type="term" value="P:translation"/>
    <property type="evidence" value="ECO:0007669"/>
    <property type="project" value="UniProtKB-UniRule"/>
</dbReference>
<dbReference type="InterPro" id="IPR008991">
    <property type="entry name" value="Translation_prot_SH3-like_sf"/>
</dbReference>
<keyword evidence="2 8" id="KW-0699">rRNA-binding</keyword>
<dbReference type="GO" id="GO:0019843">
    <property type="term" value="F:rRNA binding"/>
    <property type="evidence" value="ECO:0007669"/>
    <property type="project" value="UniProtKB-UniRule"/>
</dbReference>
<dbReference type="InterPro" id="IPR041988">
    <property type="entry name" value="Ribosomal_uL24_KOW"/>
</dbReference>
<dbReference type="InterPro" id="IPR003256">
    <property type="entry name" value="Ribosomal_uL24"/>
</dbReference>
<comment type="subunit">
    <text evidence="8">Part of the 50S ribosomal subunit.</text>
</comment>
<dbReference type="HAMAP" id="MF_01326_B">
    <property type="entry name" value="Ribosomal_uL24_B"/>
    <property type="match status" value="1"/>
</dbReference>
<dbReference type="PANTHER" id="PTHR12903">
    <property type="entry name" value="MITOCHONDRIAL RIBOSOMAL PROTEIN L24"/>
    <property type="match status" value="1"/>
</dbReference>
<dbReference type="InterPro" id="IPR005824">
    <property type="entry name" value="KOW"/>
</dbReference>
<dbReference type="NCBIfam" id="TIGR01079">
    <property type="entry name" value="rplX_bact"/>
    <property type="match status" value="1"/>
</dbReference>
<dbReference type="SUPFAM" id="SSF50104">
    <property type="entry name" value="Translation proteins SH3-like domain"/>
    <property type="match status" value="1"/>
</dbReference>
<evidence type="ECO:0000313" key="11">
    <source>
        <dbReference type="EMBL" id="SMC35864.1"/>
    </source>
</evidence>
<protein>
    <recommendedName>
        <fullName evidence="6 8">Large ribosomal subunit protein uL24</fullName>
    </recommendedName>
</protein>
<evidence type="ECO:0000256" key="1">
    <source>
        <dbReference type="ARBA" id="ARBA00010618"/>
    </source>
</evidence>
<feature type="domain" description="KOW" evidence="10">
    <location>
        <begin position="7"/>
        <end position="34"/>
    </location>
</feature>
<evidence type="ECO:0000256" key="2">
    <source>
        <dbReference type="ARBA" id="ARBA00022730"/>
    </source>
</evidence>
<reference evidence="11 12" key="1">
    <citation type="submission" date="2017-04" db="EMBL/GenBank/DDBJ databases">
        <authorList>
            <person name="Afonso C.L."/>
            <person name="Miller P.J."/>
            <person name="Scott M.A."/>
            <person name="Spackman E."/>
            <person name="Goraichik I."/>
            <person name="Dimitrov K.M."/>
            <person name="Suarez D.L."/>
            <person name="Swayne D.E."/>
        </authorList>
    </citation>
    <scope>NUCLEOTIDE SEQUENCE [LARGE SCALE GENOMIC DNA]</scope>
    <source>
        <strain evidence="11 12">DSM 3385</strain>
    </source>
</reference>
<organism evidence="11 12">
    <name type="scientific">Desulfocicer vacuolatum DSM 3385</name>
    <dbReference type="NCBI Taxonomy" id="1121400"/>
    <lineage>
        <taxon>Bacteria</taxon>
        <taxon>Pseudomonadati</taxon>
        <taxon>Thermodesulfobacteriota</taxon>
        <taxon>Desulfobacteria</taxon>
        <taxon>Desulfobacterales</taxon>
        <taxon>Desulfobacteraceae</taxon>
        <taxon>Desulfocicer</taxon>
    </lineage>
</organism>
<sequence>MEKIKTRIKTDDKVKIIAGKDKGKIGKVLKVIKKKNRAVVENINVAKIHQRPTQANPQGGIVEKAMPVDYSNLMLMCNRCVKPVRVGIRVLEDGKKVRFCKKCNEQIDA</sequence>
<dbReference type="GO" id="GO:0003735">
    <property type="term" value="F:structural constituent of ribosome"/>
    <property type="evidence" value="ECO:0007669"/>
    <property type="project" value="InterPro"/>
</dbReference>
<evidence type="ECO:0000259" key="10">
    <source>
        <dbReference type="SMART" id="SM00739"/>
    </source>
</evidence>
<evidence type="ECO:0000256" key="7">
    <source>
        <dbReference type="ARBA" id="ARBA00058688"/>
    </source>
</evidence>
<dbReference type="SMART" id="SM00739">
    <property type="entry name" value="KOW"/>
    <property type="match status" value="1"/>
</dbReference>
<dbReference type="PROSITE" id="PS01108">
    <property type="entry name" value="RIBOSOMAL_L24"/>
    <property type="match status" value="1"/>
</dbReference>
<proteinExistence type="inferred from homology"/>
<keyword evidence="3 8" id="KW-0694">RNA-binding</keyword>
<dbReference type="InterPro" id="IPR057264">
    <property type="entry name" value="Ribosomal_uL24_C"/>
</dbReference>
<keyword evidence="5 8" id="KW-0687">Ribonucleoprotein</keyword>